<keyword evidence="1" id="KW-0812">Transmembrane</keyword>
<keyword evidence="1" id="KW-0472">Membrane</keyword>
<organism evidence="2 3">
    <name type="scientific">Cohnella nanjingensis</name>
    <dbReference type="NCBI Taxonomy" id="1387779"/>
    <lineage>
        <taxon>Bacteria</taxon>
        <taxon>Bacillati</taxon>
        <taxon>Bacillota</taxon>
        <taxon>Bacilli</taxon>
        <taxon>Bacillales</taxon>
        <taxon>Paenibacillaceae</taxon>
        <taxon>Cohnella</taxon>
    </lineage>
</organism>
<evidence type="ECO:0000256" key="1">
    <source>
        <dbReference type="SAM" id="Phobius"/>
    </source>
</evidence>
<protein>
    <submittedName>
        <fullName evidence="2">Uncharacterized protein</fullName>
    </submittedName>
</protein>
<dbReference type="Proteomes" id="UP000547209">
    <property type="component" value="Unassembled WGS sequence"/>
</dbReference>
<dbReference type="AlphaFoldDB" id="A0A7X0RWH5"/>
<gene>
    <name evidence="2" type="ORF">H7C19_30250</name>
</gene>
<feature type="transmembrane region" description="Helical" evidence="1">
    <location>
        <begin position="26"/>
        <end position="44"/>
    </location>
</feature>
<keyword evidence="1" id="KW-1133">Transmembrane helix</keyword>
<sequence length="52" mass="5478">MVLIIGILAIVVAIILWIAKVATEVVFSFGGIGAFVLIIGLILLTRGRRSAV</sequence>
<keyword evidence="3" id="KW-1185">Reference proteome</keyword>
<comment type="caution">
    <text evidence="2">The sequence shown here is derived from an EMBL/GenBank/DDBJ whole genome shotgun (WGS) entry which is preliminary data.</text>
</comment>
<proteinExistence type="predicted"/>
<dbReference type="RefSeq" id="WP_185672825.1">
    <property type="nucleotide sequence ID" value="NZ_JACJVP010000058.1"/>
</dbReference>
<evidence type="ECO:0000313" key="3">
    <source>
        <dbReference type="Proteomes" id="UP000547209"/>
    </source>
</evidence>
<reference evidence="2 3" key="1">
    <citation type="submission" date="2020-08" db="EMBL/GenBank/DDBJ databases">
        <title>Cohnella phylogeny.</title>
        <authorList>
            <person name="Dunlap C."/>
        </authorList>
    </citation>
    <scope>NUCLEOTIDE SEQUENCE [LARGE SCALE GENOMIC DNA]</scope>
    <source>
        <strain evidence="2 3">DSM 28246</strain>
    </source>
</reference>
<accession>A0A7X0RWH5</accession>
<dbReference type="EMBL" id="JACJVP010000058">
    <property type="protein sequence ID" value="MBB6674969.1"/>
    <property type="molecule type" value="Genomic_DNA"/>
</dbReference>
<evidence type="ECO:0000313" key="2">
    <source>
        <dbReference type="EMBL" id="MBB6674969.1"/>
    </source>
</evidence>
<name>A0A7X0RWH5_9BACL</name>